<dbReference type="CDD" id="cd00158">
    <property type="entry name" value="RHOD"/>
    <property type="match status" value="1"/>
</dbReference>
<reference evidence="3" key="2">
    <citation type="submission" date="2021-03" db="EMBL/GenBank/DDBJ databases">
        <authorList>
            <person name="Jaffe A."/>
        </authorList>
    </citation>
    <scope>NUCLEOTIDE SEQUENCE</scope>
    <source>
        <strain evidence="3">RIFCSPLOWO2_01_FULL_58_19</strain>
    </source>
</reference>
<sequence length="134" mass="14503">MNWPAWALISLVAGVLLAGCVAGEGKPAAGRGETGLKTLSVEELRQGLENKDFFLVDVHVPEQEHFPQTDAFIPYDAIESNLGSLPKDKNAKIVLYCRTDRMSGIAGEKLVRLGYTNVYHVVGGKVAWDGMASD</sequence>
<dbReference type="EMBL" id="JAGVWE010000001">
    <property type="protein sequence ID" value="MBS3062241.1"/>
    <property type="molecule type" value="Genomic_DNA"/>
</dbReference>
<dbReference type="EMBL" id="DUGH01000024">
    <property type="protein sequence ID" value="HIH15982.1"/>
    <property type="molecule type" value="Genomic_DNA"/>
</dbReference>
<dbReference type="InterPro" id="IPR001763">
    <property type="entry name" value="Rhodanese-like_dom"/>
</dbReference>
<dbReference type="AlphaFoldDB" id="A0A7J4JDZ4"/>
<organism evidence="2 4">
    <name type="scientific">Candidatus Iainarchaeum sp</name>
    <dbReference type="NCBI Taxonomy" id="3101447"/>
    <lineage>
        <taxon>Archaea</taxon>
        <taxon>Candidatus Iainarchaeota</taxon>
        <taxon>Candidatus Iainarchaeia</taxon>
        <taxon>Candidatus Iainarchaeales</taxon>
        <taxon>Candidatus Iainarchaeaceae</taxon>
        <taxon>Candidatus Iainarchaeum</taxon>
    </lineage>
</organism>
<dbReference type="PROSITE" id="PS50206">
    <property type="entry name" value="RHODANESE_3"/>
    <property type="match status" value="1"/>
</dbReference>
<reference evidence="3" key="3">
    <citation type="submission" date="2021-05" db="EMBL/GenBank/DDBJ databases">
        <title>Protein family content uncovers lineage relationships and bacterial pathway maintenance mechanisms in DPANN archaea.</title>
        <authorList>
            <person name="Castelle C.J."/>
            <person name="Meheust R."/>
            <person name="Jaffe A.L."/>
            <person name="Seitz K."/>
            <person name="Gong X."/>
            <person name="Baker B.J."/>
            <person name="Banfield J.F."/>
        </authorList>
    </citation>
    <scope>NUCLEOTIDE SEQUENCE</scope>
    <source>
        <strain evidence="3">RIFCSPLOWO2_01_FULL_58_19</strain>
    </source>
</reference>
<feature type="domain" description="Rhodanese" evidence="1">
    <location>
        <begin position="49"/>
        <end position="130"/>
    </location>
</feature>
<evidence type="ECO:0000313" key="4">
    <source>
        <dbReference type="Proteomes" id="UP000564964"/>
    </source>
</evidence>
<protein>
    <submittedName>
        <fullName evidence="2">Rhodanese-like domain-containing protein</fullName>
    </submittedName>
</protein>
<reference evidence="4" key="1">
    <citation type="journal article" date="2020" name="bioRxiv">
        <title>A rank-normalized archaeal taxonomy based on genome phylogeny resolves widespread incomplete and uneven classifications.</title>
        <authorList>
            <person name="Rinke C."/>
            <person name="Chuvochina M."/>
            <person name="Mussig A.J."/>
            <person name="Chaumeil P.-A."/>
            <person name="Waite D.W."/>
            <person name="Whitman W.B."/>
            <person name="Parks D.H."/>
            <person name="Hugenholtz P."/>
        </authorList>
    </citation>
    <scope>NUCLEOTIDE SEQUENCE [LARGE SCALE GENOMIC DNA]</scope>
</reference>
<dbReference type="InterPro" id="IPR036873">
    <property type="entry name" value="Rhodanese-like_dom_sf"/>
</dbReference>
<dbReference type="Proteomes" id="UP000678237">
    <property type="component" value="Unassembled WGS sequence"/>
</dbReference>
<evidence type="ECO:0000259" key="1">
    <source>
        <dbReference type="PROSITE" id="PS50206"/>
    </source>
</evidence>
<dbReference type="SMART" id="SM00450">
    <property type="entry name" value="RHOD"/>
    <property type="match status" value="1"/>
</dbReference>
<comment type="caution">
    <text evidence="2">The sequence shown here is derived from an EMBL/GenBank/DDBJ whole genome shotgun (WGS) entry which is preliminary data.</text>
</comment>
<evidence type="ECO:0000313" key="2">
    <source>
        <dbReference type="EMBL" id="HIH15982.1"/>
    </source>
</evidence>
<gene>
    <name evidence="2" type="ORF">HA252_01100</name>
    <name evidence="3" type="ORF">J4203_00050</name>
</gene>
<name>A0A7J4JDZ4_9ARCH</name>
<evidence type="ECO:0000313" key="3">
    <source>
        <dbReference type="EMBL" id="MBS3062241.1"/>
    </source>
</evidence>
<dbReference type="Pfam" id="PF00581">
    <property type="entry name" value="Rhodanese"/>
    <property type="match status" value="1"/>
</dbReference>
<accession>A0A7J4JDZ4</accession>
<dbReference type="SUPFAM" id="SSF52821">
    <property type="entry name" value="Rhodanese/Cell cycle control phosphatase"/>
    <property type="match status" value="1"/>
</dbReference>
<dbReference type="Gene3D" id="3.40.250.10">
    <property type="entry name" value="Rhodanese-like domain"/>
    <property type="match status" value="1"/>
</dbReference>
<proteinExistence type="predicted"/>
<dbReference type="Proteomes" id="UP000564964">
    <property type="component" value="Unassembled WGS sequence"/>
</dbReference>